<evidence type="ECO:0008006" key="4">
    <source>
        <dbReference type="Google" id="ProtNLM"/>
    </source>
</evidence>
<gene>
    <name evidence="2" type="ORF">TK0001_4013</name>
</gene>
<proteinExistence type="predicted"/>
<evidence type="ECO:0000313" key="2">
    <source>
        <dbReference type="EMBL" id="SOR30615.1"/>
    </source>
</evidence>
<evidence type="ECO:0000256" key="1">
    <source>
        <dbReference type="SAM" id="SignalP"/>
    </source>
</evidence>
<feature type="chain" id="PRO_5015009624" description="SPOR domain-containing protein" evidence="1">
    <location>
        <begin position="19"/>
        <end position="120"/>
    </location>
</feature>
<sequence length="120" mass="12606">MRGVLMLALLALAGSALAQPMRSVPLADDGWWVVLGSFDNNGGSGSRAADVAVASMRRQAQSCGERPFNDVSEKFMGFAPGFDISVLGAYPTRARAEAARSRIGACVPGAYIRRARCAGE</sequence>
<dbReference type="AlphaFoldDB" id="A0A2N9ATF7"/>
<accession>A0A2N9ATF7</accession>
<organism evidence="2 3">
    <name type="scientific">Methylorubrum extorquens</name>
    <name type="common">Methylobacterium dichloromethanicum</name>
    <name type="synonym">Methylobacterium extorquens</name>
    <dbReference type="NCBI Taxonomy" id="408"/>
    <lineage>
        <taxon>Bacteria</taxon>
        <taxon>Pseudomonadati</taxon>
        <taxon>Pseudomonadota</taxon>
        <taxon>Alphaproteobacteria</taxon>
        <taxon>Hyphomicrobiales</taxon>
        <taxon>Methylobacteriaceae</taxon>
        <taxon>Methylorubrum</taxon>
    </lineage>
</organism>
<name>A0A2N9ATF7_METEX</name>
<dbReference type="EMBL" id="LT962688">
    <property type="protein sequence ID" value="SOR30615.1"/>
    <property type="molecule type" value="Genomic_DNA"/>
</dbReference>
<protein>
    <recommendedName>
        <fullName evidence="4">SPOR domain-containing protein</fullName>
    </recommendedName>
</protein>
<feature type="signal peptide" evidence="1">
    <location>
        <begin position="1"/>
        <end position="18"/>
    </location>
</feature>
<evidence type="ECO:0000313" key="3">
    <source>
        <dbReference type="Proteomes" id="UP000233769"/>
    </source>
</evidence>
<keyword evidence="1" id="KW-0732">Signal</keyword>
<dbReference type="Proteomes" id="UP000233769">
    <property type="component" value="Chromosome tk0001"/>
</dbReference>
<reference evidence="3" key="1">
    <citation type="submission" date="2017-10" db="EMBL/GenBank/DDBJ databases">
        <authorList>
            <person name="Regsiter A."/>
            <person name="William W."/>
        </authorList>
    </citation>
    <scope>NUCLEOTIDE SEQUENCE [LARGE SCALE GENOMIC DNA]</scope>
</reference>